<evidence type="ECO:0000256" key="3">
    <source>
        <dbReference type="ARBA" id="ARBA00022989"/>
    </source>
</evidence>
<keyword evidence="8" id="KW-1185">Reference proteome</keyword>
<dbReference type="Proteomes" id="UP001501020">
    <property type="component" value="Unassembled WGS sequence"/>
</dbReference>
<feature type="transmembrane region" description="Helical" evidence="5">
    <location>
        <begin position="34"/>
        <end position="51"/>
    </location>
</feature>
<feature type="transmembrane region" description="Helical" evidence="5">
    <location>
        <begin position="102"/>
        <end position="124"/>
    </location>
</feature>
<name>A0ABP5M7V7_9ACTN</name>
<evidence type="ECO:0000256" key="2">
    <source>
        <dbReference type="ARBA" id="ARBA00022692"/>
    </source>
</evidence>
<keyword evidence="3 5" id="KW-1133">Transmembrane helix</keyword>
<organism evidence="7 8">
    <name type="scientific">Actinomadura napierensis</name>
    <dbReference type="NCBI Taxonomy" id="267854"/>
    <lineage>
        <taxon>Bacteria</taxon>
        <taxon>Bacillati</taxon>
        <taxon>Actinomycetota</taxon>
        <taxon>Actinomycetes</taxon>
        <taxon>Streptosporangiales</taxon>
        <taxon>Thermomonosporaceae</taxon>
        <taxon>Actinomadura</taxon>
    </lineage>
</organism>
<dbReference type="Pfam" id="PF07291">
    <property type="entry name" value="MauE"/>
    <property type="match status" value="1"/>
</dbReference>
<evidence type="ECO:0000313" key="7">
    <source>
        <dbReference type="EMBL" id="GAA2165393.1"/>
    </source>
</evidence>
<proteinExistence type="predicted"/>
<reference evidence="8" key="1">
    <citation type="journal article" date="2019" name="Int. J. Syst. Evol. Microbiol.">
        <title>The Global Catalogue of Microorganisms (GCM) 10K type strain sequencing project: providing services to taxonomists for standard genome sequencing and annotation.</title>
        <authorList>
            <consortium name="The Broad Institute Genomics Platform"/>
            <consortium name="The Broad Institute Genome Sequencing Center for Infectious Disease"/>
            <person name="Wu L."/>
            <person name="Ma J."/>
        </authorList>
    </citation>
    <scope>NUCLEOTIDE SEQUENCE [LARGE SCALE GENOMIC DNA]</scope>
    <source>
        <strain evidence="8">JCM 13850</strain>
    </source>
</reference>
<evidence type="ECO:0000256" key="4">
    <source>
        <dbReference type="ARBA" id="ARBA00023136"/>
    </source>
</evidence>
<dbReference type="EMBL" id="BAAAMR010000127">
    <property type="protein sequence ID" value="GAA2165393.1"/>
    <property type="molecule type" value="Genomic_DNA"/>
</dbReference>
<sequence>MPIRAAPFIIGAVAGAEFLLAALLAAGVQTVPTASAATGLFVCFACYRLLVARRTNSLMCSCAGRTRTDPATPAAMVGTTLACLIQAGLAGALLALGGRPDGGLLSSLAVVALLVPFLFVAAGARRAVRDHDLARFPEQFTSLAWFGRPGAPRTSR</sequence>
<feature type="transmembrane region" description="Helical" evidence="5">
    <location>
        <begin position="7"/>
        <end position="28"/>
    </location>
</feature>
<dbReference type="InterPro" id="IPR009908">
    <property type="entry name" value="Methylamine_util_MauE"/>
</dbReference>
<evidence type="ECO:0000259" key="6">
    <source>
        <dbReference type="Pfam" id="PF07291"/>
    </source>
</evidence>
<evidence type="ECO:0000256" key="5">
    <source>
        <dbReference type="SAM" id="Phobius"/>
    </source>
</evidence>
<comment type="subcellular location">
    <subcellularLocation>
        <location evidence="1">Membrane</location>
        <topology evidence="1">Multi-pass membrane protein</topology>
    </subcellularLocation>
</comment>
<feature type="transmembrane region" description="Helical" evidence="5">
    <location>
        <begin position="72"/>
        <end position="96"/>
    </location>
</feature>
<evidence type="ECO:0000313" key="8">
    <source>
        <dbReference type="Proteomes" id="UP001501020"/>
    </source>
</evidence>
<evidence type="ECO:0000256" key="1">
    <source>
        <dbReference type="ARBA" id="ARBA00004141"/>
    </source>
</evidence>
<feature type="domain" description="Methylamine utilisation protein MauE" evidence="6">
    <location>
        <begin position="2"/>
        <end position="84"/>
    </location>
</feature>
<gene>
    <name evidence="7" type="ORF">GCM10009727_84040</name>
</gene>
<keyword evidence="2 5" id="KW-0812">Transmembrane</keyword>
<comment type="caution">
    <text evidence="7">The sequence shown here is derived from an EMBL/GenBank/DDBJ whole genome shotgun (WGS) entry which is preliminary data.</text>
</comment>
<protein>
    <recommendedName>
        <fullName evidence="6">Methylamine utilisation protein MauE domain-containing protein</fullName>
    </recommendedName>
</protein>
<keyword evidence="4 5" id="KW-0472">Membrane</keyword>
<accession>A0ABP5M7V7</accession>